<dbReference type="Gene3D" id="3.20.20.70">
    <property type="entry name" value="Aldolase class I"/>
    <property type="match status" value="1"/>
</dbReference>
<dbReference type="GO" id="GO:0030488">
    <property type="term" value="P:tRNA methylation"/>
    <property type="evidence" value="ECO:0007669"/>
    <property type="project" value="TreeGrafter"/>
</dbReference>
<comment type="caution">
    <text evidence="8">The sequence shown here is derived from an EMBL/GenBank/DDBJ whole genome shotgun (WGS) entry which is preliminary data.</text>
</comment>
<dbReference type="AlphaFoldDB" id="A0A086JYD2"/>
<evidence type="ECO:0000256" key="3">
    <source>
        <dbReference type="ARBA" id="ARBA00022691"/>
    </source>
</evidence>
<evidence type="ECO:0000259" key="7">
    <source>
        <dbReference type="PROSITE" id="PS51918"/>
    </source>
</evidence>
<dbReference type="PANTHER" id="PTHR30544:SF5">
    <property type="entry name" value="RADICAL SAM CORE DOMAIN-CONTAINING PROTEIN"/>
    <property type="match status" value="1"/>
</dbReference>
<comment type="cofactor">
    <cofactor evidence="1">
        <name>[4Fe-4S] cluster</name>
        <dbReference type="ChEBI" id="CHEBI:49883"/>
    </cofactor>
</comment>
<keyword evidence="2" id="KW-0004">4Fe-4S</keyword>
<name>A0A086JYD2_TOXGO</name>
<reference evidence="8 9" key="1">
    <citation type="submission" date="2014-07" db="EMBL/GenBank/DDBJ databases">
        <authorList>
            <person name="Sibley D."/>
            <person name="Venepally P."/>
            <person name="Karamycheva S."/>
            <person name="Hadjithomas M."/>
            <person name="Khan A."/>
            <person name="Brunk B."/>
            <person name="Roos D."/>
            <person name="Caler E."/>
            <person name="Lorenzi H."/>
        </authorList>
    </citation>
    <scope>NUCLEOTIDE SEQUENCE [LARGE SCALE GENOMIC DNA]</scope>
    <source>
        <strain evidence="8 9">FOU</strain>
    </source>
</reference>
<dbReference type="InterPro" id="IPR013785">
    <property type="entry name" value="Aldolase_TIM"/>
</dbReference>
<keyword evidence="3" id="KW-0949">S-adenosyl-L-methionine</keyword>
<accession>A0A086JYD2</accession>
<feature type="domain" description="Radical SAM core" evidence="7">
    <location>
        <begin position="1"/>
        <end position="104"/>
    </location>
</feature>
<evidence type="ECO:0000256" key="5">
    <source>
        <dbReference type="ARBA" id="ARBA00023004"/>
    </source>
</evidence>
<dbReference type="InterPro" id="IPR007197">
    <property type="entry name" value="rSAM"/>
</dbReference>
<organism evidence="8 9">
    <name type="scientific">Toxoplasma gondii FOU</name>
    <dbReference type="NCBI Taxonomy" id="943167"/>
    <lineage>
        <taxon>Eukaryota</taxon>
        <taxon>Sar</taxon>
        <taxon>Alveolata</taxon>
        <taxon>Apicomplexa</taxon>
        <taxon>Conoidasida</taxon>
        <taxon>Coccidia</taxon>
        <taxon>Eucoccidiorida</taxon>
        <taxon>Eimeriorina</taxon>
        <taxon>Sarcocystidae</taxon>
        <taxon>Toxoplasma</taxon>
    </lineage>
</organism>
<dbReference type="VEuPathDB" id="ToxoDB:TGFOU_252465"/>
<gene>
    <name evidence="8" type="ORF">TGFOU_252465</name>
</gene>
<sequence>VPANRMFPMEEVFDLLDERLAKTGRRIWISYILIKGRNNTEEHAKALAALLRERRRPTRHLYHVNVIPYNTAQGVESSMQPPSATEVNHFTDLLRKLHLSVSRRHTIGSAIDAACGQMHAEYEVGQLTKQRKAQQADRKKEILERGT</sequence>
<protein>
    <submittedName>
        <fullName evidence="8">Radical SAM domain-containing protein</fullName>
    </submittedName>
</protein>
<dbReference type="EMBL" id="AEYH02002604">
    <property type="protein sequence ID" value="KFG37150.1"/>
    <property type="molecule type" value="Genomic_DNA"/>
</dbReference>
<dbReference type="PANTHER" id="PTHR30544">
    <property type="entry name" value="23S RRNA METHYLTRANSFERASE"/>
    <property type="match status" value="1"/>
</dbReference>
<dbReference type="GO" id="GO:0070475">
    <property type="term" value="P:rRNA base methylation"/>
    <property type="evidence" value="ECO:0007669"/>
    <property type="project" value="TreeGrafter"/>
</dbReference>
<keyword evidence="6" id="KW-0411">Iron-sulfur</keyword>
<evidence type="ECO:0000256" key="1">
    <source>
        <dbReference type="ARBA" id="ARBA00001966"/>
    </source>
</evidence>
<dbReference type="PROSITE" id="PS51918">
    <property type="entry name" value="RADICAL_SAM"/>
    <property type="match status" value="1"/>
</dbReference>
<dbReference type="GO" id="GO:0046872">
    <property type="term" value="F:metal ion binding"/>
    <property type="evidence" value="ECO:0007669"/>
    <property type="project" value="UniProtKB-KW"/>
</dbReference>
<evidence type="ECO:0000256" key="6">
    <source>
        <dbReference type="ARBA" id="ARBA00023014"/>
    </source>
</evidence>
<dbReference type="Proteomes" id="UP000028838">
    <property type="component" value="Unassembled WGS sequence"/>
</dbReference>
<dbReference type="GO" id="GO:0003824">
    <property type="term" value="F:catalytic activity"/>
    <property type="evidence" value="ECO:0007669"/>
    <property type="project" value="InterPro"/>
</dbReference>
<dbReference type="OrthoDB" id="538249at2759"/>
<proteinExistence type="predicted"/>
<evidence type="ECO:0000256" key="2">
    <source>
        <dbReference type="ARBA" id="ARBA00022485"/>
    </source>
</evidence>
<keyword evidence="4" id="KW-0479">Metal-binding</keyword>
<feature type="non-terminal residue" evidence="8">
    <location>
        <position position="1"/>
    </location>
</feature>
<dbReference type="GO" id="GO:0051539">
    <property type="term" value="F:4 iron, 4 sulfur cluster binding"/>
    <property type="evidence" value="ECO:0007669"/>
    <property type="project" value="UniProtKB-KW"/>
</dbReference>
<evidence type="ECO:0000313" key="9">
    <source>
        <dbReference type="Proteomes" id="UP000028838"/>
    </source>
</evidence>
<dbReference type="InterPro" id="IPR040072">
    <property type="entry name" value="Methyltransferase_A"/>
</dbReference>
<keyword evidence="5" id="KW-0408">Iron</keyword>
<evidence type="ECO:0000256" key="4">
    <source>
        <dbReference type="ARBA" id="ARBA00022723"/>
    </source>
</evidence>
<evidence type="ECO:0000313" key="8">
    <source>
        <dbReference type="EMBL" id="KFG37150.1"/>
    </source>
</evidence>